<organism evidence="1 2">
    <name type="scientific">Oryza meyeriana var. granulata</name>
    <dbReference type="NCBI Taxonomy" id="110450"/>
    <lineage>
        <taxon>Eukaryota</taxon>
        <taxon>Viridiplantae</taxon>
        <taxon>Streptophyta</taxon>
        <taxon>Embryophyta</taxon>
        <taxon>Tracheophyta</taxon>
        <taxon>Spermatophyta</taxon>
        <taxon>Magnoliopsida</taxon>
        <taxon>Liliopsida</taxon>
        <taxon>Poales</taxon>
        <taxon>Poaceae</taxon>
        <taxon>BOP clade</taxon>
        <taxon>Oryzoideae</taxon>
        <taxon>Oryzeae</taxon>
        <taxon>Oryzinae</taxon>
        <taxon>Oryza</taxon>
        <taxon>Oryza meyeriana</taxon>
    </lineage>
</organism>
<evidence type="ECO:0000313" key="2">
    <source>
        <dbReference type="Proteomes" id="UP000479710"/>
    </source>
</evidence>
<dbReference type="Proteomes" id="UP000479710">
    <property type="component" value="Unassembled WGS sequence"/>
</dbReference>
<reference evidence="1 2" key="1">
    <citation type="submission" date="2019-11" db="EMBL/GenBank/DDBJ databases">
        <title>Whole genome sequence of Oryza granulata.</title>
        <authorList>
            <person name="Li W."/>
        </authorList>
    </citation>
    <scope>NUCLEOTIDE SEQUENCE [LARGE SCALE GENOMIC DNA]</scope>
    <source>
        <strain evidence="2">cv. Menghai</strain>
        <tissue evidence="1">Leaf</tissue>
    </source>
</reference>
<keyword evidence="2" id="KW-1185">Reference proteome</keyword>
<accession>A0A6G1DDR1</accession>
<evidence type="ECO:0000313" key="1">
    <source>
        <dbReference type="EMBL" id="KAF0910576.1"/>
    </source>
</evidence>
<name>A0A6G1DDR1_9ORYZ</name>
<gene>
    <name evidence="1" type="ORF">E2562_003012</name>
</gene>
<dbReference type="AlphaFoldDB" id="A0A6G1DDR1"/>
<dbReference type="EMBL" id="SPHZ02000006">
    <property type="protein sequence ID" value="KAF0910576.1"/>
    <property type="molecule type" value="Genomic_DNA"/>
</dbReference>
<sequence length="65" mass="6889">MHAGAVLDCCFHDDSSRFSTGADHTVRSVSLCNADLSLEALLGHGCLPRIELPPTTPKIILLASN</sequence>
<protein>
    <submittedName>
        <fullName evidence="1">Uncharacterized protein</fullName>
    </submittedName>
</protein>
<proteinExistence type="predicted"/>
<comment type="caution">
    <text evidence="1">The sequence shown here is derived from an EMBL/GenBank/DDBJ whole genome shotgun (WGS) entry which is preliminary data.</text>
</comment>
<dbReference type="OrthoDB" id="10262475at2759"/>